<sequence length="47" mass="5446">MLEAVDDERRRIERNLHVRYRGQVAYVDGELAEGERTQQRGTAGTNE</sequence>
<dbReference type="EMBL" id="JACHMB010000001">
    <property type="protein sequence ID" value="MBB5778791.1"/>
    <property type="molecule type" value="Genomic_DNA"/>
</dbReference>
<keyword evidence="2" id="KW-1185">Reference proteome</keyword>
<gene>
    <name evidence="1" type="ORF">HD596_005547</name>
</gene>
<proteinExistence type="predicted"/>
<reference evidence="1 2" key="1">
    <citation type="submission" date="2020-08" db="EMBL/GenBank/DDBJ databases">
        <title>Sequencing the genomes of 1000 actinobacteria strains.</title>
        <authorList>
            <person name="Klenk H.-P."/>
        </authorList>
    </citation>
    <scope>NUCLEOTIDE SEQUENCE [LARGE SCALE GENOMIC DNA]</scope>
    <source>
        <strain evidence="1 2">DSM 45507</strain>
    </source>
</reference>
<organism evidence="1 2">
    <name type="scientific">Nonomuraea jabiensis</name>
    <dbReference type="NCBI Taxonomy" id="882448"/>
    <lineage>
        <taxon>Bacteria</taxon>
        <taxon>Bacillati</taxon>
        <taxon>Actinomycetota</taxon>
        <taxon>Actinomycetes</taxon>
        <taxon>Streptosporangiales</taxon>
        <taxon>Streptosporangiaceae</taxon>
        <taxon>Nonomuraea</taxon>
    </lineage>
</organism>
<dbReference type="AlphaFoldDB" id="A0A7W9G7Z9"/>
<evidence type="ECO:0000313" key="1">
    <source>
        <dbReference type="EMBL" id="MBB5778791.1"/>
    </source>
</evidence>
<name>A0A7W9G7Z9_9ACTN</name>
<comment type="caution">
    <text evidence="1">The sequence shown here is derived from an EMBL/GenBank/DDBJ whole genome shotgun (WGS) entry which is preliminary data.</text>
</comment>
<accession>A0A7W9G7Z9</accession>
<dbReference type="Proteomes" id="UP000579153">
    <property type="component" value="Unassembled WGS sequence"/>
</dbReference>
<protein>
    <submittedName>
        <fullName evidence="1">Uncharacterized protein</fullName>
    </submittedName>
</protein>
<evidence type="ECO:0000313" key="2">
    <source>
        <dbReference type="Proteomes" id="UP000579153"/>
    </source>
</evidence>
<dbReference type="RefSeq" id="WP_185072188.1">
    <property type="nucleotide sequence ID" value="NZ_JACHMB010000001.1"/>
</dbReference>